<evidence type="ECO:0000313" key="1">
    <source>
        <dbReference type="EMBL" id="KAL0287390.1"/>
    </source>
</evidence>
<dbReference type="PANTHER" id="PTHR10775:SF182">
    <property type="entry name" value="TRANSPOSON, EN_SPM-LIKE, TRANSPOSASE-ASSOCIATED DOMAIN PROTEIN-RELATED"/>
    <property type="match status" value="1"/>
</dbReference>
<gene>
    <name evidence="1" type="ORF">Scaly_2766300</name>
</gene>
<organism evidence="1">
    <name type="scientific">Sesamum calycinum</name>
    <dbReference type="NCBI Taxonomy" id="2727403"/>
    <lineage>
        <taxon>Eukaryota</taxon>
        <taxon>Viridiplantae</taxon>
        <taxon>Streptophyta</taxon>
        <taxon>Embryophyta</taxon>
        <taxon>Tracheophyta</taxon>
        <taxon>Spermatophyta</taxon>
        <taxon>Magnoliopsida</taxon>
        <taxon>eudicotyledons</taxon>
        <taxon>Gunneridae</taxon>
        <taxon>Pentapetalae</taxon>
        <taxon>asterids</taxon>
        <taxon>lamiids</taxon>
        <taxon>Lamiales</taxon>
        <taxon>Pedaliaceae</taxon>
        <taxon>Sesamum</taxon>
    </lineage>
</organism>
<reference evidence="1" key="2">
    <citation type="journal article" date="2024" name="Plant">
        <title>Genomic evolution and insights into agronomic trait innovations of Sesamum species.</title>
        <authorList>
            <person name="Miao H."/>
            <person name="Wang L."/>
            <person name="Qu L."/>
            <person name="Liu H."/>
            <person name="Sun Y."/>
            <person name="Le M."/>
            <person name="Wang Q."/>
            <person name="Wei S."/>
            <person name="Zheng Y."/>
            <person name="Lin W."/>
            <person name="Duan Y."/>
            <person name="Cao H."/>
            <person name="Xiong S."/>
            <person name="Wang X."/>
            <person name="Wei L."/>
            <person name="Li C."/>
            <person name="Ma Q."/>
            <person name="Ju M."/>
            <person name="Zhao R."/>
            <person name="Li G."/>
            <person name="Mu C."/>
            <person name="Tian Q."/>
            <person name="Mei H."/>
            <person name="Zhang T."/>
            <person name="Gao T."/>
            <person name="Zhang H."/>
        </authorList>
    </citation>
    <scope>NUCLEOTIDE SEQUENCE</scope>
    <source>
        <strain evidence="1">KEN8</strain>
    </source>
</reference>
<dbReference type="AlphaFoldDB" id="A0AAW2IZ18"/>
<name>A0AAW2IZ18_9LAMI</name>
<proteinExistence type="predicted"/>
<accession>A0AAW2IZ18</accession>
<sequence>MGEQIRNWVEEFSPAVEVSLSLPDGYGIEYKWTKKSIFWELEYWSMHLIGHNLDVMHIEKNVFDNIFNTVMDIKGKTKDNLNARKDLKIICNRSELELYMLQL</sequence>
<dbReference type="PANTHER" id="PTHR10775">
    <property type="entry name" value="OS08G0208400 PROTEIN"/>
    <property type="match status" value="1"/>
</dbReference>
<reference evidence="1" key="1">
    <citation type="submission" date="2020-06" db="EMBL/GenBank/DDBJ databases">
        <authorList>
            <person name="Li T."/>
            <person name="Hu X."/>
            <person name="Zhang T."/>
            <person name="Song X."/>
            <person name="Zhang H."/>
            <person name="Dai N."/>
            <person name="Sheng W."/>
            <person name="Hou X."/>
            <person name="Wei L."/>
        </authorList>
    </citation>
    <scope>NUCLEOTIDE SEQUENCE</scope>
    <source>
        <strain evidence="1">KEN8</strain>
        <tissue evidence="1">Leaf</tissue>
    </source>
</reference>
<protein>
    <submittedName>
        <fullName evidence="1">Uncharacterized protein</fullName>
    </submittedName>
</protein>
<comment type="caution">
    <text evidence="1">The sequence shown here is derived from an EMBL/GenBank/DDBJ whole genome shotgun (WGS) entry which is preliminary data.</text>
</comment>
<dbReference type="EMBL" id="JACGWM010001824">
    <property type="protein sequence ID" value="KAL0287390.1"/>
    <property type="molecule type" value="Genomic_DNA"/>
</dbReference>